<dbReference type="AlphaFoldDB" id="A0A7R9H4T3"/>
<reference evidence="1" key="1">
    <citation type="submission" date="2020-11" db="EMBL/GenBank/DDBJ databases">
        <authorList>
            <person name="Tran Van P."/>
        </authorList>
    </citation>
    <scope>NUCLEOTIDE SEQUENCE</scope>
</reference>
<proteinExistence type="predicted"/>
<name>A0A7R9H4T3_TIMPO</name>
<dbReference type="EMBL" id="OD003940">
    <property type="protein sequence ID" value="CAD7408940.1"/>
    <property type="molecule type" value="Genomic_DNA"/>
</dbReference>
<organism evidence="1">
    <name type="scientific">Timema poppense</name>
    <name type="common">Walking stick</name>
    <dbReference type="NCBI Taxonomy" id="170557"/>
    <lineage>
        <taxon>Eukaryota</taxon>
        <taxon>Metazoa</taxon>
        <taxon>Ecdysozoa</taxon>
        <taxon>Arthropoda</taxon>
        <taxon>Hexapoda</taxon>
        <taxon>Insecta</taxon>
        <taxon>Pterygota</taxon>
        <taxon>Neoptera</taxon>
        <taxon>Polyneoptera</taxon>
        <taxon>Phasmatodea</taxon>
        <taxon>Timematodea</taxon>
        <taxon>Timematoidea</taxon>
        <taxon>Timematidae</taxon>
        <taxon>Timema</taxon>
    </lineage>
</organism>
<protein>
    <submittedName>
        <fullName evidence="1">Uncharacterized protein</fullName>
    </submittedName>
</protein>
<accession>A0A7R9H4T3</accession>
<evidence type="ECO:0000313" key="1">
    <source>
        <dbReference type="EMBL" id="CAD7408940.1"/>
    </source>
</evidence>
<sequence>MGSVYSEEEILSDCRVQSKPGTKCLVVKPHESGTDVLFIGSKTREERRLTATLRSCLFGKQYTSELTGDL</sequence>
<gene>
    <name evidence="1" type="ORF">TPSB3V08_LOCUS6605</name>
</gene>